<evidence type="ECO:0000313" key="3">
    <source>
        <dbReference type="Proteomes" id="UP000838756"/>
    </source>
</evidence>
<dbReference type="OrthoDB" id="424543at2759"/>
<protein>
    <submittedName>
        <fullName evidence="2">Jg26675 protein</fullName>
    </submittedName>
</protein>
<organism evidence="2 3">
    <name type="scientific">Pararge aegeria aegeria</name>
    <dbReference type="NCBI Taxonomy" id="348720"/>
    <lineage>
        <taxon>Eukaryota</taxon>
        <taxon>Metazoa</taxon>
        <taxon>Ecdysozoa</taxon>
        <taxon>Arthropoda</taxon>
        <taxon>Hexapoda</taxon>
        <taxon>Insecta</taxon>
        <taxon>Pterygota</taxon>
        <taxon>Neoptera</taxon>
        <taxon>Endopterygota</taxon>
        <taxon>Lepidoptera</taxon>
        <taxon>Glossata</taxon>
        <taxon>Ditrysia</taxon>
        <taxon>Papilionoidea</taxon>
        <taxon>Nymphalidae</taxon>
        <taxon>Satyrinae</taxon>
        <taxon>Satyrini</taxon>
        <taxon>Parargina</taxon>
        <taxon>Pararge</taxon>
    </lineage>
</organism>
<keyword evidence="3" id="KW-1185">Reference proteome</keyword>
<feature type="region of interest" description="Disordered" evidence="1">
    <location>
        <begin position="1"/>
        <end position="23"/>
    </location>
</feature>
<dbReference type="AlphaFoldDB" id="A0A8S4QDA9"/>
<sequence>MRRGDDNAVRKALALPEHKRKGRPASTWWTTVAKDIKNANLIDVSSQDRESWRRKTRYSCIVEPLLESVCGCLETATVGPLRRVAARSLTTLLLSGYLRLRTPLYYT</sequence>
<comment type="caution">
    <text evidence="2">The sequence shown here is derived from an EMBL/GenBank/DDBJ whole genome shotgun (WGS) entry which is preliminary data.</text>
</comment>
<dbReference type="EMBL" id="CAKXAJ010001730">
    <property type="protein sequence ID" value="CAH2207955.1"/>
    <property type="molecule type" value="Genomic_DNA"/>
</dbReference>
<name>A0A8S4QDA9_9NEOP</name>
<reference evidence="2" key="1">
    <citation type="submission" date="2022-03" db="EMBL/GenBank/DDBJ databases">
        <authorList>
            <person name="Lindestad O."/>
        </authorList>
    </citation>
    <scope>NUCLEOTIDE SEQUENCE</scope>
</reference>
<evidence type="ECO:0000256" key="1">
    <source>
        <dbReference type="SAM" id="MobiDB-lite"/>
    </source>
</evidence>
<gene>
    <name evidence="2" type="primary">jg26675</name>
    <name evidence="2" type="ORF">PAEG_LOCUS572</name>
</gene>
<proteinExistence type="predicted"/>
<accession>A0A8S4QDA9</accession>
<evidence type="ECO:0000313" key="2">
    <source>
        <dbReference type="EMBL" id="CAH2207955.1"/>
    </source>
</evidence>
<dbReference type="Proteomes" id="UP000838756">
    <property type="component" value="Unassembled WGS sequence"/>
</dbReference>
<feature type="non-terminal residue" evidence="2">
    <location>
        <position position="1"/>
    </location>
</feature>